<dbReference type="InterPro" id="IPR009057">
    <property type="entry name" value="Homeodomain-like_sf"/>
</dbReference>
<accession>I0BKW9</accession>
<dbReference type="RefSeq" id="WP_014651396.1">
    <property type="nucleotide sequence ID" value="NC_017672.3"/>
</dbReference>
<organism evidence="6 7">
    <name type="scientific">Paenibacillus mucilaginosus K02</name>
    <dbReference type="NCBI Taxonomy" id="997761"/>
    <lineage>
        <taxon>Bacteria</taxon>
        <taxon>Bacillati</taxon>
        <taxon>Bacillota</taxon>
        <taxon>Bacilli</taxon>
        <taxon>Bacillales</taxon>
        <taxon>Paenibacillaceae</taxon>
        <taxon>Paenibacillus</taxon>
    </lineage>
</organism>
<dbReference type="Gene3D" id="1.10.357.10">
    <property type="entry name" value="Tetracycline Repressor, domain 2"/>
    <property type="match status" value="1"/>
</dbReference>
<evidence type="ECO:0000256" key="2">
    <source>
        <dbReference type="ARBA" id="ARBA00023125"/>
    </source>
</evidence>
<dbReference type="Pfam" id="PF00440">
    <property type="entry name" value="TetR_N"/>
    <property type="match status" value="1"/>
</dbReference>
<gene>
    <name evidence="6" type="ORF">B2K_20270</name>
</gene>
<reference evidence="6 7" key="1">
    <citation type="submission" date="2013-06" db="EMBL/GenBank/DDBJ databases">
        <title>Complete genome sequence of Paenibacillus mucilaginosus K02.</title>
        <authorList>
            <person name="Xiao B."/>
            <person name="Sun L."/>
            <person name="Xiao L."/>
            <person name="Lian B."/>
        </authorList>
    </citation>
    <scope>NUCLEOTIDE SEQUENCE [LARGE SCALE GENOMIC DNA]</scope>
    <source>
        <strain evidence="6 7">K02</strain>
    </source>
</reference>
<sequence>MAVREDKKERIIECAVALFAENGYYKTTTGQVAKAAGVTQPYVFHFFANKEALFKAVIDRACARINEAFAGVEEGPERLKHAMGCVFTEIMQAHHSEILLAMQAHAIAEPEIREHVRGHYRQIHDTVTDKFEKAGVSQPDKEASRFVGIGFLIAISDVMDLPVLNGFYDSSEGKDTCGDVSTEGDDLSEVCV</sequence>
<evidence type="ECO:0000256" key="3">
    <source>
        <dbReference type="ARBA" id="ARBA00023163"/>
    </source>
</evidence>
<keyword evidence="1" id="KW-0805">Transcription regulation</keyword>
<dbReference type="PROSITE" id="PS01081">
    <property type="entry name" value="HTH_TETR_1"/>
    <property type="match status" value="1"/>
</dbReference>
<protein>
    <submittedName>
        <fullName evidence="6">TetR family transcriptional regulator</fullName>
    </submittedName>
</protein>
<evidence type="ECO:0000259" key="5">
    <source>
        <dbReference type="PROSITE" id="PS50977"/>
    </source>
</evidence>
<evidence type="ECO:0000256" key="4">
    <source>
        <dbReference type="PROSITE-ProRule" id="PRU00335"/>
    </source>
</evidence>
<dbReference type="EMBL" id="CP003422">
    <property type="protein sequence ID" value="AFH63016.1"/>
    <property type="molecule type" value="Genomic_DNA"/>
</dbReference>
<dbReference type="GO" id="GO:0000976">
    <property type="term" value="F:transcription cis-regulatory region binding"/>
    <property type="evidence" value="ECO:0007669"/>
    <property type="project" value="TreeGrafter"/>
</dbReference>
<dbReference type="PANTHER" id="PTHR30055">
    <property type="entry name" value="HTH-TYPE TRANSCRIPTIONAL REGULATOR RUTR"/>
    <property type="match status" value="1"/>
</dbReference>
<evidence type="ECO:0000313" key="6">
    <source>
        <dbReference type="EMBL" id="AFH63016.1"/>
    </source>
</evidence>
<dbReference type="KEGG" id="pmw:B2K_20270"/>
<dbReference type="HOGENOM" id="CLU_096009_1_0_9"/>
<dbReference type="AlphaFoldDB" id="I0BKW9"/>
<keyword evidence="3" id="KW-0804">Transcription</keyword>
<dbReference type="SUPFAM" id="SSF46689">
    <property type="entry name" value="Homeodomain-like"/>
    <property type="match status" value="1"/>
</dbReference>
<feature type="DNA-binding region" description="H-T-H motif" evidence="4">
    <location>
        <begin position="28"/>
        <end position="47"/>
    </location>
</feature>
<dbReference type="InterPro" id="IPR050109">
    <property type="entry name" value="HTH-type_TetR-like_transc_reg"/>
</dbReference>
<evidence type="ECO:0000313" key="7">
    <source>
        <dbReference type="Proteomes" id="UP000007392"/>
    </source>
</evidence>
<dbReference type="InterPro" id="IPR001647">
    <property type="entry name" value="HTH_TetR"/>
</dbReference>
<name>I0BKW9_9BACL</name>
<dbReference type="InterPro" id="IPR023772">
    <property type="entry name" value="DNA-bd_HTH_TetR-type_CS"/>
</dbReference>
<dbReference type="OrthoDB" id="2356263at2"/>
<evidence type="ECO:0000256" key="1">
    <source>
        <dbReference type="ARBA" id="ARBA00023015"/>
    </source>
</evidence>
<dbReference type="PANTHER" id="PTHR30055:SF234">
    <property type="entry name" value="HTH-TYPE TRANSCRIPTIONAL REGULATOR BETI"/>
    <property type="match status" value="1"/>
</dbReference>
<dbReference type="PRINTS" id="PR00455">
    <property type="entry name" value="HTHTETR"/>
</dbReference>
<keyword evidence="2 4" id="KW-0238">DNA-binding</keyword>
<proteinExistence type="predicted"/>
<dbReference type="Proteomes" id="UP000007392">
    <property type="component" value="Chromosome"/>
</dbReference>
<dbReference type="PATRIC" id="fig|997761.3.peg.3968"/>
<feature type="domain" description="HTH tetR-type" evidence="5">
    <location>
        <begin position="5"/>
        <end position="65"/>
    </location>
</feature>
<dbReference type="PROSITE" id="PS50977">
    <property type="entry name" value="HTH_TETR_2"/>
    <property type="match status" value="1"/>
</dbReference>
<dbReference type="GO" id="GO:0003700">
    <property type="term" value="F:DNA-binding transcription factor activity"/>
    <property type="evidence" value="ECO:0007669"/>
    <property type="project" value="TreeGrafter"/>
</dbReference>